<sequence>MASKTVNVFKTYSAKAKAAIEPAAKWVSQQYSAVLEANAQYIVTDPSQKAKLGKQFFYTNLADVSVELQAAAAEWEALKSRFSKQWREVSLKEYGTYALFAGETYAWFCAGKIVGRGFRFVDYDYE</sequence>
<name>A0A061RH39_9CHLO</name>
<evidence type="ECO:0000256" key="5">
    <source>
        <dbReference type="ARBA" id="ARBA00022781"/>
    </source>
</evidence>
<evidence type="ECO:0000256" key="8">
    <source>
        <dbReference type="ARBA" id="ARBA00023136"/>
    </source>
</evidence>
<keyword evidence="9" id="KW-0066">ATP synthesis</keyword>
<evidence type="ECO:0000256" key="1">
    <source>
        <dbReference type="ARBA" id="ARBA00004325"/>
    </source>
</evidence>
<dbReference type="InterPro" id="IPR006808">
    <property type="entry name" value="ATP_synth_F0_gsu_mt"/>
</dbReference>
<keyword evidence="3" id="KW-0813">Transport</keyword>
<accession>A0A061RH39</accession>
<evidence type="ECO:0000256" key="6">
    <source>
        <dbReference type="ARBA" id="ARBA00023065"/>
    </source>
</evidence>
<evidence type="ECO:0000313" key="10">
    <source>
        <dbReference type="EMBL" id="JAC72232.1"/>
    </source>
</evidence>
<keyword evidence="4" id="KW-0138">CF(0)</keyword>
<keyword evidence="7" id="KW-0496">Mitochondrion</keyword>
<dbReference type="GO" id="GO:0015078">
    <property type="term" value="F:proton transmembrane transporter activity"/>
    <property type="evidence" value="ECO:0007669"/>
    <property type="project" value="InterPro"/>
</dbReference>
<comment type="similarity">
    <text evidence="2">Belongs to the ATPase g subunit family.</text>
</comment>
<comment type="subcellular location">
    <subcellularLocation>
        <location evidence="1">Mitochondrion membrane</location>
    </subcellularLocation>
</comment>
<dbReference type="GO" id="GO:0015986">
    <property type="term" value="P:proton motive force-driven ATP synthesis"/>
    <property type="evidence" value="ECO:0007669"/>
    <property type="project" value="InterPro"/>
</dbReference>
<evidence type="ECO:0000256" key="2">
    <source>
        <dbReference type="ARBA" id="ARBA00005699"/>
    </source>
</evidence>
<evidence type="ECO:0000256" key="4">
    <source>
        <dbReference type="ARBA" id="ARBA00022547"/>
    </source>
</evidence>
<evidence type="ECO:0000256" key="7">
    <source>
        <dbReference type="ARBA" id="ARBA00023128"/>
    </source>
</evidence>
<dbReference type="GO" id="GO:0031966">
    <property type="term" value="C:mitochondrial membrane"/>
    <property type="evidence" value="ECO:0007669"/>
    <property type="project" value="UniProtKB-SubCell"/>
</dbReference>
<dbReference type="AlphaFoldDB" id="A0A061RH39"/>
<protein>
    <submittedName>
        <fullName evidence="10">F-type H+-transporting ATPase subunit g</fullName>
    </submittedName>
</protein>
<evidence type="ECO:0000256" key="3">
    <source>
        <dbReference type="ARBA" id="ARBA00022448"/>
    </source>
</evidence>
<proteinExistence type="inferred from homology"/>
<evidence type="ECO:0000256" key="9">
    <source>
        <dbReference type="ARBA" id="ARBA00023310"/>
    </source>
</evidence>
<dbReference type="Pfam" id="PF04718">
    <property type="entry name" value="ATP-synt_G"/>
    <property type="match status" value="1"/>
</dbReference>
<reference evidence="10" key="1">
    <citation type="submission" date="2014-05" db="EMBL/GenBank/DDBJ databases">
        <title>The transcriptome of the halophilic microalga Tetraselmis sp. GSL018 isolated from the Great Salt Lake, Utah.</title>
        <authorList>
            <person name="Jinkerson R.E."/>
            <person name="D'Adamo S."/>
            <person name="Posewitz M.C."/>
        </authorList>
    </citation>
    <scope>NUCLEOTIDE SEQUENCE</scope>
    <source>
        <strain evidence="10">GSL018</strain>
    </source>
</reference>
<dbReference type="EMBL" id="GBEZ01013788">
    <property type="protein sequence ID" value="JAC72232.1"/>
    <property type="molecule type" value="Transcribed_RNA"/>
</dbReference>
<dbReference type="GO" id="GO:0045259">
    <property type="term" value="C:proton-transporting ATP synthase complex"/>
    <property type="evidence" value="ECO:0007669"/>
    <property type="project" value="UniProtKB-KW"/>
</dbReference>
<keyword evidence="8" id="KW-0472">Membrane</keyword>
<keyword evidence="5" id="KW-0375">Hydrogen ion transport</keyword>
<dbReference type="PANTHER" id="PTHR12386">
    <property type="entry name" value="ATP SYNTHASE SUBUNIT"/>
    <property type="match status" value="1"/>
</dbReference>
<gene>
    <name evidence="10" type="primary">ATP5L</name>
    <name evidence="10" type="ORF">TSPGSL018_210</name>
</gene>
<organism evidence="10">
    <name type="scientific">Tetraselmis sp. GSL018</name>
    <dbReference type="NCBI Taxonomy" id="582737"/>
    <lineage>
        <taxon>Eukaryota</taxon>
        <taxon>Viridiplantae</taxon>
        <taxon>Chlorophyta</taxon>
        <taxon>core chlorophytes</taxon>
        <taxon>Chlorodendrophyceae</taxon>
        <taxon>Chlorodendrales</taxon>
        <taxon>Chlorodendraceae</taxon>
        <taxon>Tetraselmis</taxon>
    </lineage>
</organism>
<keyword evidence="6" id="KW-0406">Ion transport</keyword>